<dbReference type="SUPFAM" id="SSF53448">
    <property type="entry name" value="Nucleotide-diphospho-sugar transferases"/>
    <property type="match status" value="1"/>
</dbReference>
<sequence>MKLTIVIPCYNEERTIEKVLAKVQSAIPFEKEVIIVDDCSQDGTRELLETKLSDFYDKLILHEKNTGKGGALQTGFAAATGDIVAIQDADLEYDPAEIPGLVQPIIDGIADVSFGSRFRGGNASRVHHFWHMLGNRFLTLLSNMFTNLHLSDMETCYKAFRIDVLRQLELTEKRFGIEPEMTAKIAKLRVPIYEIGISYHGRSYEEGKKIGWKDGVRAIYAIVKYSPFFNRK</sequence>
<dbReference type="PANTHER" id="PTHR48090:SF7">
    <property type="entry name" value="RFBJ PROTEIN"/>
    <property type="match status" value="1"/>
</dbReference>
<evidence type="ECO:0000313" key="3">
    <source>
        <dbReference type="Proteomes" id="UP000617628"/>
    </source>
</evidence>
<gene>
    <name evidence="2" type="ORF">JIN87_02635</name>
</gene>
<evidence type="ECO:0000259" key="1">
    <source>
        <dbReference type="Pfam" id="PF00535"/>
    </source>
</evidence>
<comment type="caution">
    <text evidence="2">The sequence shown here is derived from an EMBL/GenBank/DDBJ whole genome shotgun (WGS) entry which is preliminary data.</text>
</comment>
<dbReference type="Proteomes" id="UP000617628">
    <property type="component" value="Unassembled WGS sequence"/>
</dbReference>
<dbReference type="EMBL" id="JAENIL010000003">
    <property type="protein sequence ID" value="MBK1875745.1"/>
    <property type="molecule type" value="Genomic_DNA"/>
</dbReference>
<dbReference type="InterPro" id="IPR001173">
    <property type="entry name" value="Glyco_trans_2-like"/>
</dbReference>
<dbReference type="PANTHER" id="PTHR48090">
    <property type="entry name" value="UNDECAPRENYL-PHOSPHATE 4-DEOXY-4-FORMAMIDO-L-ARABINOSE TRANSFERASE-RELATED"/>
    <property type="match status" value="1"/>
</dbReference>
<protein>
    <submittedName>
        <fullName evidence="2">Glycosyltransferase family 2 protein</fullName>
    </submittedName>
</protein>
<name>A0A934RUN2_9BACT</name>
<accession>A0A934RUN2</accession>
<dbReference type="InterPro" id="IPR050256">
    <property type="entry name" value="Glycosyltransferase_2"/>
</dbReference>
<evidence type="ECO:0000313" key="2">
    <source>
        <dbReference type="EMBL" id="MBK1875745.1"/>
    </source>
</evidence>
<dbReference type="InterPro" id="IPR029044">
    <property type="entry name" value="Nucleotide-diphossugar_trans"/>
</dbReference>
<proteinExistence type="predicted"/>
<dbReference type="CDD" id="cd04179">
    <property type="entry name" value="DPM_DPG-synthase_like"/>
    <property type="match status" value="1"/>
</dbReference>
<dbReference type="AlphaFoldDB" id="A0A934RUN2"/>
<dbReference type="RefSeq" id="WP_200353962.1">
    <property type="nucleotide sequence ID" value="NZ_JAENIL010000003.1"/>
</dbReference>
<organism evidence="2 3">
    <name type="scientific">Pelagicoccus mobilis</name>
    <dbReference type="NCBI Taxonomy" id="415221"/>
    <lineage>
        <taxon>Bacteria</taxon>
        <taxon>Pseudomonadati</taxon>
        <taxon>Verrucomicrobiota</taxon>
        <taxon>Opitutia</taxon>
        <taxon>Puniceicoccales</taxon>
        <taxon>Pelagicoccaceae</taxon>
        <taxon>Pelagicoccus</taxon>
    </lineage>
</organism>
<dbReference type="Pfam" id="PF00535">
    <property type="entry name" value="Glycos_transf_2"/>
    <property type="match status" value="1"/>
</dbReference>
<keyword evidence="3" id="KW-1185">Reference proteome</keyword>
<dbReference type="Gene3D" id="3.90.550.10">
    <property type="entry name" value="Spore Coat Polysaccharide Biosynthesis Protein SpsA, Chain A"/>
    <property type="match status" value="1"/>
</dbReference>
<feature type="domain" description="Glycosyltransferase 2-like" evidence="1">
    <location>
        <begin position="4"/>
        <end position="167"/>
    </location>
</feature>
<reference evidence="2" key="1">
    <citation type="submission" date="2021-01" db="EMBL/GenBank/DDBJ databases">
        <title>Modified the classification status of verrucomicrobia.</title>
        <authorList>
            <person name="Feng X."/>
        </authorList>
    </citation>
    <scope>NUCLEOTIDE SEQUENCE</scope>
    <source>
        <strain evidence="2">KCTC 13126</strain>
    </source>
</reference>